<dbReference type="PANTHER" id="PTHR48106:SF13">
    <property type="entry name" value="QUINONE OXIDOREDUCTASE-RELATED"/>
    <property type="match status" value="1"/>
</dbReference>
<name>A0A402A048_9CHLR</name>
<dbReference type="GO" id="GO:0005829">
    <property type="term" value="C:cytosol"/>
    <property type="evidence" value="ECO:0007669"/>
    <property type="project" value="TreeGrafter"/>
</dbReference>
<evidence type="ECO:0000313" key="4">
    <source>
        <dbReference type="EMBL" id="GCE12436.1"/>
    </source>
</evidence>
<sequence length="312" mass="32212">MAQKWIAPDFGGPDVLRLVEVEVPAPKQGEVTIAVRAAGMNPVDYKRFASGTDRSILPLSVGFEVAGVISALGPDTEIASGGGAIGDEVLAFRIQGGYASAITVPARDVFAKPKNVDFAQAANLLLAGATAAHMLAVAGVTKGDTIVLHGASGAVGVSVLQQAHINGVRVVGTASEKNFETIARFGGIPVAYGPGLLDRIRQAAPDGVVAALDAVGTDEAIDTSLALVEDRARIVSIAAFGRAQKDGYQILGGMKPEGIQFRDKIRSHLIELAGQGKLVVPIAQTFPFTQAKNALELLASQHPGGKLALIVE</sequence>
<dbReference type="SMART" id="SM00829">
    <property type="entry name" value="PKS_ER"/>
    <property type="match status" value="1"/>
</dbReference>
<protein>
    <submittedName>
        <fullName evidence="4">Oxidoreductase</fullName>
    </submittedName>
</protein>
<dbReference type="Pfam" id="PF08240">
    <property type="entry name" value="ADH_N"/>
    <property type="match status" value="1"/>
</dbReference>
<dbReference type="Proteomes" id="UP000287352">
    <property type="component" value="Unassembled WGS sequence"/>
</dbReference>
<feature type="domain" description="Enoyl reductase (ER)" evidence="3">
    <location>
        <begin position="11"/>
        <end position="309"/>
    </location>
</feature>
<dbReference type="Pfam" id="PF13602">
    <property type="entry name" value="ADH_zinc_N_2"/>
    <property type="match status" value="1"/>
</dbReference>
<dbReference type="InterPro" id="IPR036291">
    <property type="entry name" value="NAD(P)-bd_dom_sf"/>
</dbReference>
<dbReference type="CDD" id="cd05289">
    <property type="entry name" value="MDR_like_2"/>
    <property type="match status" value="1"/>
</dbReference>
<dbReference type="GO" id="GO:0003960">
    <property type="term" value="F:quinone reductase (NADPH) activity"/>
    <property type="evidence" value="ECO:0007669"/>
    <property type="project" value="TreeGrafter"/>
</dbReference>
<keyword evidence="1" id="KW-0521">NADP</keyword>
<dbReference type="GO" id="GO:0070402">
    <property type="term" value="F:NADPH binding"/>
    <property type="evidence" value="ECO:0007669"/>
    <property type="project" value="TreeGrafter"/>
</dbReference>
<organism evidence="4 5">
    <name type="scientific">Tengunoibacter tsumagoiensis</name>
    <dbReference type="NCBI Taxonomy" id="2014871"/>
    <lineage>
        <taxon>Bacteria</taxon>
        <taxon>Bacillati</taxon>
        <taxon>Chloroflexota</taxon>
        <taxon>Ktedonobacteria</taxon>
        <taxon>Ktedonobacterales</taxon>
        <taxon>Dictyobacteraceae</taxon>
        <taxon>Tengunoibacter</taxon>
    </lineage>
</organism>
<proteinExistence type="predicted"/>
<dbReference type="RefSeq" id="WP_126580059.1">
    <property type="nucleotide sequence ID" value="NZ_BIFR01000001.1"/>
</dbReference>
<dbReference type="InterPro" id="IPR011032">
    <property type="entry name" value="GroES-like_sf"/>
</dbReference>
<dbReference type="GO" id="GO:0035925">
    <property type="term" value="F:mRNA 3'-UTR AU-rich region binding"/>
    <property type="evidence" value="ECO:0007669"/>
    <property type="project" value="TreeGrafter"/>
</dbReference>
<dbReference type="Gene3D" id="3.90.180.10">
    <property type="entry name" value="Medium-chain alcohol dehydrogenases, catalytic domain"/>
    <property type="match status" value="1"/>
</dbReference>
<dbReference type="InterPro" id="IPR020843">
    <property type="entry name" value="ER"/>
</dbReference>
<reference evidence="5" key="1">
    <citation type="submission" date="2018-12" db="EMBL/GenBank/DDBJ databases">
        <title>Tengunoibacter tsumagoiensis gen. nov., sp. nov., Dictyobacter kobayashii sp. nov., D. alpinus sp. nov., and D. joshuensis sp. nov. and description of Dictyobacteraceae fam. nov. within the order Ktedonobacterales isolated from Tengu-no-mugimeshi.</title>
        <authorList>
            <person name="Wang C.M."/>
            <person name="Zheng Y."/>
            <person name="Sakai Y."/>
            <person name="Toyoda A."/>
            <person name="Minakuchi Y."/>
            <person name="Abe K."/>
            <person name="Yokota A."/>
            <person name="Yabe S."/>
        </authorList>
    </citation>
    <scope>NUCLEOTIDE SEQUENCE [LARGE SCALE GENOMIC DNA]</scope>
    <source>
        <strain evidence="5">Uno3</strain>
    </source>
</reference>
<dbReference type="SUPFAM" id="SSF50129">
    <property type="entry name" value="GroES-like"/>
    <property type="match status" value="1"/>
</dbReference>
<evidence type="ECO:0000259" key="3">
    <source>
        <dbReference type="SMART" id="SM00829"/>
    </source>
</evidence>
<dbReference type="Gene3D" id="3.40.50.720">
    <property type="entry name" value="NAD(P)-binding Rossmann-like Domain"/>
    <property type="match status" value="1"/>
</dbReference>
<keyword evidence="2" id="KW-0560">Oxidoreductase</keyword>
<dbReference type="EMBL" id="BIFR01000001">
    <property type="protein sequence ID" value="GCE12436.1"/>
    <property type="molecule type" value="Genomic_DNA"/>
</dbReference>
<dbReference type="SUPFAM" id="SSF51735">
    <property type="entry name" value="NAD(P)-binding Rossmann-fold domains"/>
    <property type="match status" value="1"/>
</dbReference>
<comment type="caution">
    <text evidence="4">The sequence shown here is derived from an EMBL/GenBank/DDBJ whole genome shotgun (WGS) entry which is preliminary data.</text>
</comment>
<evidence type="ECO:0000256" key="2">
    <source>
        <dbReference type="ARBA" id="ARBA00023002"/>
    </source>
</evidence>
<dbReference type="PANTHER" id="PTHR48106">
    <property type="entry name" value="QUINONE OXIDOREDUCTASE PIG3-RELATED"/>
    <property type="match status" value="1"/>
</dbReference>
<dbReference type="InterPro" id="IPR013154">
    <property type="entry name" value="ADH-like_N"/>
</dbReference>
<evidence type="ECO:0000313" key="5">
    <source>
        <dbReference type="Proteomes" id="UP000287352"/>
    </source>
</evidence>
<gene>
    <name evidence="4" type="ORF">KTT_22950</name>
</gene>
<keyword evidence="5" id="KW-1185">Reference proteome</keyword>
<accession>A0A402A048</accession>
<dbReference type="OrthoDB" id="148510at2"/>
<evidence type="ECO:0000256" key="1">
    <source>
        <dbReference type="ARBA" id="ARBA00022857"/>
    </source>
</evidence>
<dbReference type="AlphaFoldDB" id="A0A402A048"/>